<dbReference type="STRING" id="915059.NH26_08940"/>
<gene>
    <name evidence="14" type="ORF">NH26_08940</name>
</gene>
<dbReference type="InterPro" id="IPR011110">
    <property type="entry name" value="Reg_prop"/>
</dbReference>
<evidence type="ECO:0000256" key="2">
    <source>
        <dbReference type="ARBA" id="ARBA00012438"/>
    </source>
</evidence>
<dbReference type="EC" id="2.7.13.3" evidence="2"/>
<protein>
    <recommendedName>
        <fullName evidence="2">histidine kinase</fullName>
        <ecNumber evidence="2">2.7.13.3</ecNumber>
    </recommendedName>
</protein>
<evidence type="ECO:0000256" key="9">
    <source>
        <dbReference type="SAM" id="Phobius"/>
    </source>
</evidence>
<proteinExistence type="predicted"/>
<accession>A0A1S1YZP8</accession>
<keyword evidence="7" id="KW-0067">ATP-binding</keyword>
<keyword evidence="4" id="KW-0808">Transferase</keyword>
<dbReference type="Pfam" id="PF02518">
    <property type="entry name" value="HATPase_c"/>
    <property type="match status" value="1"/>
</dbReference>
<feature type="signal peptide" evidence="10">
    <location>
        <begin position="1"/>
        <end position="22"/>
    </location>
</feature>
<name>A0A1S1YZP8_FLAPC</name>
<dbReference type="Proteomes" id="UP000179797">
    <property type="component" value="Unassembled WGS sequence"/>
</dbReference>
<dbReference type="InterPro" id="IPR003594">
    <property type="entry name" value="HATPase_dom"/>
</dbReference>
<evidence type="ECO:0000256" key="10">
    <source>
        <dbReference type="SAM" id="SignalP"/>
    </source>
</evidence>
<dbReference type="InterPro" id="IPR015943">
    <property type="entry name" value="WD40/YVTN_repeat-like_dom_sf"/>
</dbReference>
<evidence type="ECO:0000256" key="3">
    <source>
        <dbReference type="ARBA" id="ARBA00022553"/>
    </source>
</evidence>
<feature type="chain" id="PRO_5010160512" description="histidine kinase" evidence="10">
    <location>
        <begin position="23"/>
        <end position="986"/>
    </location>
</feature>
<evidence type="ECO:0000256" key="4">
    <source>
        <dbReference type="ARBA" id="ARBA00022679"/>
    </source>
</evidence>
<evidence type="ECO:0000256" key="8">
    <source>
        <dbReference type="ARBA" id="ARBA00023012"/>
    </source>
</evidence>
<dbReference type="SUPFAM" id="SSF55874">
    <property type="entry name" value="ATPase domain of HSP90 chaperone/DNA topoisomerase II/histidine kinase"/>
    <property type="match status" value="1"/>
</dbReference>
<dbReference type="EMBL" id="JRYR02000001">
    <property type="protein sequence ID" value="OHX66472.1"/>
    <property type="molecule type" value="Genomic_DNA"/>
</dbReference>
<dbReference type="Gene3D" id="3.30.565.10">
    <property type="entry name" value="Histidine kinase-like ATPase, C-terminal domain"/>
    <property type="match status" value="1"/>
</dbReference>
<comment type="caution">
    <text evidence="14">The sequence shown here is derived from an EMBL/GenBank/DDBJ whole genome shotgun (WGS) entry which is preliminary data.</text>
</comment>
<evidence type="ECO:0000256" key="7">
    <source>
        <dbReference type="ARBA" id="ARBA00022840"/>
    </source>
</evidence>
<evidence type="ECO:0000259" key="11">
    <source>
        <dbReference type="Pfam" id="PF02518"/>
    </source>
</evidence>
<dbReference type="Gene3D" id="1.20.5.1930">
    <property type="match status" value="1"/>
</dbReference>
<keyword evidence="10" id="KW-0732">Signal</keyword>
<dbReference type="OrthoDB" id="9806995at2"/>
<dbReference type="InterPro" id="IPR050482">
    <property type="entry name" value="Sensor_HK_TwoCompSys"/>
</dbReference>
<evidence type="ECO:0000259" key="12">
    <source>
        <dbReference type="Pfam" id="PF07495"/>
    </source>
</evidence>
<evidence type="ECO:0000256" key="1">
    <source>
        <dbReference type="ARBA" id="ARBA00000085"/>
    </source>
</evidence>
<dbReference type="PANTHER" id="PTHR24421">
    <property type="entry name" value="NITRATE/NITRITE SENSOR PROTEIN NARX-RELATED"/>
    <property type="match status" value="1"/>
</dbReference>
<dbReference type="Gene3D" id="2.130.10.10">
    <property type="entry name" value="YVTN repeat-like/Quinoprotein amine dehydrogenase"/>
    <property type="match status" value="3"/>
</dbReference>
<comment type="catalytic activity">
    <reaction evidence="1">
        <text>ATP + protein L-histidine = ADP + protein N-phospho-L-histidine.</text>
        <dbReference type="EC" id="2.7.13.3"/>
    </reaction>
</comment>
<keyword evidence="15" id="KW-1185">Reference proteome</keyword>
<dbReference type="GO" id="GO:0000155">
    <property type="term" value="F:phosphorelay sensor kinase activity"/>
    <property type="evidence" value="ECO:0007669"/>
    <property type="project" value="InterPro"/>
</dbReference>
<dbReference type="CDD" id="cd16917">
    <property type="entry name" value="HATPase_UhpB-NarQ-NarX-like"/>
    <property type="match status" value="1"/>
</dbReference>
<dbReference type="GO" id="GO:0046983">
    <property type="term" value="F:protein dimerization activity"/>
    <property type="evidence" value="ECO:0007669"/>
    <property type="project" value="InterPro"/>
</dbReference>
<dbReference type="InterPro" id="IPR011047">
    <property type="entry name" value="Quinoprotein_ADH-like_sf"/>
</dbReference>
<keyword evidence="9" id="KW-1133">Transmembrane helix</keyword>
<keyword evidence="8" id="KW-0902">Two-component regulatory system</keyword>
<dbReference type="GO" id="GO:0005524">
    <property type="term" value="F:ATP binding"/>
    <property type="evidence" value="ECO:0007669"/>
    <property type="project" value="UniProtKB-KW"/>
</dbReference>
<keyword evidence="6" id="KW-0418">Kinase</keyword>
<keyword evidence="9" id="KW-0472">Membrane</keyword>
<dbReference type="InterPro" id="IPR011712">
    <property type="entry name" value="Sig_transdc_His_kin_sub3_dim/P"/>
</dbReference>
<reference evidence="14 15" key="1">
    <citation type="journal article" date="2012" name="Int. J. Syst. Evol. Microbiol.">
        <title>Flammeovirga pacifica sp. nov., isolated from deep-sea sediment.</title>
        <authorList>
            <person name="Xu H."/>
            <person name="Fu Y."/>
            <person name="Yang N."/>
            <person name="Ding Z."/>
            <person name="Lai Q."/>
            <person name="Zeng R."/>
        </authorList>
    </citation>
    <scope>NUCLEOTIDE SEQUENCE [LARGE SCALE GENOMIC DNA]</scope>
    <source>
        <strain evidence="15">DSM 24597 / LMG 26175 / WPAGA1</strain>
    </source>
</reference>
<feature type="domain" description="Two component regulator three Y" evidence="12">
    <location>
        <begin position="673"/>
        <end position="723"/>
    </location>
</feature>
<evidence type="ECO:0000256" key="5">
    <source>
        <dbReference type="ARBA" id="ARBA00022741"/>
    </source>
</evidence>
<keyword evidence="3" id="KW-0597">Phosphoprotein</keyword>
<dbReference type="Pfam" id="PF07495">
    <property type="entry name" value="Y_Y_Y"/>
    <property type="match status" value="1"/>
</dbReference>
<dbReference type="GO" id="GO:0016020">
    <property type="term" value="C:membrane"/>
    <property type="evidence" value="ECO:0007669"/>
    <property type="project" value="InterPro"/>
</dbReference>
<dbReference type="RefSeq" id="WP_044221621.1">
    <property type="nucleotide sequence ID" value="NZ_JRYR02000001.1"/>
</dbReference>
<feature type="transmembrane region" description="Helical" evidence="9">
    <location>
        <begin position="731"/>
        <end position="750"/>
    </location>
</feature>
<keyword evidence="9" id="KW-0812">Transmembrane</keyword>
<keyword evidence="5" id="KW-0547">Nucleotide-binding</keyword>
<dbReference type="AlphaFoldDB" id="A0A1S1YZP8"/>
<evidence type="ECO:0000259" key="13">
    <source>
        <dbReference type="Pfam" id="PF07730"/>
    </source>
</evidence>
<evidence type="ECO:0000313" key="14">
    <source>
        <dbReference type="EMBL" id="OHX66472.1"/>
    </source>
</evidence>
<dbReference type="Pfam" id="PF07730">
    <property type="entry name" value="HisKA_3"/>
    <property type="match status" value="1"/>
</dbReference>
<sequence length="986" mass="113172">MPNKYKFHFLLLSLLITYQVFGQKPNVHHWTTKDGLPHNFLYHMIEKDNKIWIGTDDGMSVFNGKTFKTYSTKDGLQSPYVIGFNTTPSDSLYIFTWKGGIHVLNQENDSIFTYPHLQNVGANKLHRGIVHNTNIYGWQWNIGYYIDDITRKGYELKPYSKQKNGRKELFLAVNKKLPSYLIPTNYHSPISFGCYKDKVLVMGMSTQGLRLIEGTKIKGDLFKKTLGKEYISCIKETYDGGLLVGCKGKILKLSEKGKLLETYPVEKDSFVSNLYGLKNGDIVCSTNKSLNHQVGVYIDKSTKKSINLDKYVESKSSNSSIFVDSSDRIWIGTQGDGLFMVNNIDFKFIGIEDLSIPHILSINQKNDSILMFSTTNQVIEYNMNTDHLFEKLSNIRAIINKINNRTLYSYSRGSYFENKDSINIGYSKYEGENYSGLWFSEEDTIKVFDKSFNLKRAFHKFPEGKITQPKIVKAIVSDSILWVATKGALSLYEHDDNTKLTKKKVWVDEFASGERIQDILLDKPNNCIWIATNYNLHSLQLNDVFNRTIKVFDGMENVRCTKIFKDHFSQLWVGTSEGLSLISDNKLIRKYNISSGLISNYITTIFETSNNTIWIGTYQGIMSIPNRQRSTPIPPPIIKFTEEVYYSHSKFNSIKIPMEADVLEEMESLVLQYKLSESGDWIDFQYTELLNITNNTPGEYKLYIRGKTIGSNWSKADEATLIIKGYFWEHLLFKIGVMVLLIIGISYYSYLRIKTEKGKSDELQEILDSKNKAEKKLQIVRKEIAQDFHDEMGNKLASITVLADLASMKLKGKDKDTEKILNRIESQSKSLYNGTRDFIWSIDAKNDVLGIVFDHIKDFGDEFFEDLQIRFHAKKDVHQKIEKQILPHSWSLQMIFIFKEAMTNIAKYAHPEHVHFSLIQDDNIIKISITDDGKGFDIENVNLGNGIKNMKSRIKKMKNSVLDIDSQEGIGTTVSITFSHNLTSLP</sequence>
<evidence type="ECO:0000256" key="6">
    <source>
        <dbReference type="ARBA" id="ARBA00022777"/>
    </source>
</evidence>
<dbReference type="Pfam" id="PF07494">
    <property type="entry name" value="Reg_prop"/>
    <property type="match status" value="1"/>
</dbReference>
<feature type="domain" description="Signal transduction histidine kinase subgroup 3 dimerisation and phosphoacceptor" evidence="13">
    <location>
        <begin position="781"/>
        <end position="842"/>
    </location>
</feature>
<dbReference type="PANTHER" id="PTHR24421:SF10">
    <property type="entry name" value="NITRATE_NITRITE SENSOR PROTEIN NARQ"/>
    <property type="match status" value="1"/>
</dbReference>
<dbReference type="SUPFAM" id="SSF50998">
    <property type="entry name" value="Quinoprotein alcohol dehydrogenase-like"/>
    <property type="match status" value="1"/>
</dbReference>
<dbReference type="InterPro" id="IPR036890">
    <property type="entry name" value="HATPase_C_sf"/>
</dbReference>
<feature type="domain" description="Histidine kinase/HSP90-like ATPase" evidence="11">
    <location>
        <begin position="896"/>
        <end position="979"/>
    </location>
</feature>
<dbReference type="InterPro" id="IPR011123">
    <property type="entry name" value="Y_Y_Y"/>
</dbReference>
<evidence type="ECO:0000313" key="15">
    <source>
        <dbReference type="Proteomes" id="UP000179797"/>
    </source>
</evidence>
<organism evidence="14 15">
    <name type="scientific">Flammeovirga pacifica</name>
    <dbReference type="NCBI Taxonomy" id="915059"/>
    <lineage>
        <taxon>Bacteria</taxon>
        <taxon>Pseudomonadati</taxon>
        <taxon>Bacteroidota</taxon>
        <taxon>Cytophagia</taxon>
        <taxon>Cytophagales</taxon>
        <taxon>Flammeovirgaceae</taxon>
        <taxon>Flammeovirga</taxon>
    </lineage>
</organism>